<organism evidence="1 2">
    <name type="scientific">Candidatus Thiothrix phosphatis</name>
    <dbReference type="NCBI Taxonomy" id="3112415"/>
    <lineage>
        <taxon>Bacteria</taxon>
        <taxon>Pseudomonadati</taxon>
        <taxon>Pseudomonadota</taxon>
        <taxon>Gammaproteobacteria</taxon>
        <taxon>Thiotrichales</taxon>
        <taxon>Thiotrichaceae</taxon>
        <taxon>Thiothrix</taxon>
    </lineage>
</organism>
<dbReference type="EMBL" id="JAYMYJ010000151">
    <property type="protein sequence ID" value="MEB4593121.1"/>
    <property type="molecule type" value="Genomic_DNA"/>
</dbReference>
<accession>A0ABU6D2V2</accession>
<dbReference type="NCBIfam" id="NF045536">
    <property type="entry name" value="phasin_PhaP6"/>
    <property type="match status" value="1"/>
</dbReference>
<keyword evidence="2" id="KW-1185">Reference proteome</keyword>
<evidence type="ECO:0000313" key="1">
    <source>
        <dbReference type="EMBL" id="MEB4593121.1"/>
    </source>
</evidence>
<sequence>MARKSIPTMTAEMALAVPQVVAHRLTRMALAGTTPSARDQKEFQRMGTEKVWAFYESWGAMYMQAAKQQQQWMTSMMFPWAGMPAGKKAGKQLGNAAAAILESGMKPVHGKAVANAKRLSRTKLK</sequence>
<dbReference type="InterPro" id="IPR053785">
    <property type="entry name" value="PhaP6-like"/>
</dbReference>
<name>A0ABU6D2V2_9GAMM</name>
<evidence type="ECO:0000313" key="2">
    <source>
        <dbReference type="Proteomes" id="UP001308005"/>
    </source>
</evidence>
<comment type="caution">
    <text evidence="1">The sequence shown here is derived from an EMBL/GenBank/DDBJ whole genome shotgun (WGS) entry which is preliminary data.</text>
</comment>
<protein>
    <submittedName>
        <fullName evidence="1">Polyhydroxyalkanoate granule-associated phasin</fullName>
    </submittedName>
</protein>
<dbReference type="Proteomes" id="UP001308005">
    <property type="component" value="Unassembled WGS sequence"/>
</dbReference>
<gene>
    <name evidence="1" type="ORF">VSS37_19225</name>
</gene>
<dbReference type="RefSeq" id="WP_324697832.1">
    <property type="nucleotide sequence ID" value="NZ_JAYMYJ010000151.1"/>
</dbReference>
<reference evidence="2" key="1">
    <citation type="submission" date="2023-07" db="EMBL/GenBank/DDBJ databases">
        <title>The carbon used by Thiothrix.</title>
        <authorList>
            <person name="Chen L."/>
        </authorList>
    </citation>
    <scope>NUCLEOTIDE SEQUENCE [LARGE SCALE GENOMIC DNA]</scope>
</reference>
<proteinExistence type="predicted"/>